<gene>
    <name evidence="8" type="primary">MED17</name>
    <name evidence="9" type="ORF">EJ06DRAFT_532094</name>
</gene>
<organism evidence="9 10">
    <name type="scientific">Trichodelitschia bisporula</name>
    <dbReference type="NCBI Taxonomy" id="703511"/>
    <lineage>
        <taxon>Eukaryota</taxon>
        <taxon>Fungi</taxon>
        <taxon>Dikarya</taxon>
        <taxon>Ascomycota</taxon>
        <taxon>Pezizomycotina</taxon>
        <taxon>Dothideomycetes</taxon>
        <taxon>Dothideomycetes incertae sedis</taxon>
        <taxon>Phaeotrichales</taxon>
        <taxon>Phaeotrichaceae</taxon>
        <taxon>Trichodelitschia</taxon>
    </lineage>
</organism>
<protein>
    <recommendedName>
        <fullName evidence="3 8">Mediator of RNA polymerase II transcription subunit 17</fullName>
    </recommendedName>
    <alternativeName>
        <fullName evidence="7 8">Mediator complex subunit 17</fullName>
    </alternativeName>
</protein>
<proteinExistence type="inferred from homology"/>
<keyword evidence="8" id="KW-0010">Activator</keyword>
<evidence type="ECO:0000256" key="6">
    <source>
        <dbReference type="ARBA" id="ARBA00023242"/>
    </source>
</evidence>
<evidence type="ECO:0000256" key="5">
    <source>
        <dbReference type="ARBA" id="ARBA00023163"/>
    </source>
</evidence>
<comment type="subunit">
    <text evidence="8">Component of the Mediator complex.</text>
</comment>
<keyword evidence="10" id="KW-1185">Reference proteome</keyword>
<dbReference type="Proteomes" id="UP000799640">
    <property type="component" value="Unassembled WGS sequence"/>
</dbReference>
<comment type="subcellular location">
    <subcellularLocation>
        <location evidence="1 8">Nucleus</location>
    </subcellularLocation>
</comment>
<evidence type="ECO:0000256" key="2">
    <source>
        <dbReference type="ARBA" id="ARBA00005635"/>
    </source>
</evidence>
<sequence>MAASNPSSFTLSLHPHLQSDSADSLKDVIGRISTQRGGFRHLTEESLQQEIVEDTQVEDVATEPETQDEEKGTVRYIATKRAEMLAHLSAGLNETLMALDMVALLQSKYNPKHGELGISPALKQHVPLGTLAYDIWEMPLRDEAQMEEDNLVKMGWKIKSLKSASDSLLSSAERLKSDVQREVKYWEHLLSVSQHGWPIYQRPGDLRTMLVKFGPSEAGPIFERRGVAVLRPSGDGSIILDQGLAQPPKTLRVRVKQGNHIKGTSKIQTSLSPSSDEVTLEQHVHRARDSLFEEELFHEMVGEAREQELQSIGVRYQQGILHLPIHLNEDLVCDDEILVDLVPLDSSPARIGDTAKDPLAQYVATALRLLLSHSYRLRLLRRSQLPPPLTVEPRPVPPSSIVRPVMVHLRHSAALKQLRSYLTDITRVLDSAGFPVSLSIQGTTNGSGTMSLTKLEELLATIKPHSTPNLIMHDLVEALSQPLKTSATLTLPSSTHGLESGARMDAYIGVDVITHLGAKPFGTEYVVSVPTSLLDTVYKQGNSASAVFRKQMTFSTCPEIIAYANNILSLDLVYEVLASKFKEYDTFGGLPQLLRTGQRRGEAVSVRCLVHVTKDALKLSTREMDTEVGRDALDRSTRRVEGTESRAYRWDGHAARPSLLDTFKRLNAQFDTPS</sequence>
<keyword evidence="4 8" id="KW-0805">Transcription regulation</keyword>
<dbReference type="InterPro" id="IPR019313">
    <property type="entry name" value="Mediator_Med17"/>
</dbReference>
<reference evidence="9" key="1">
    <citation type="journal article" date="2020" name="Stud. Mycol.">
        <title>101 Dothideomycetes genomes: a test case for predicting lifestyles and emergence of pathogens.</title>
        <authorList>
            <person name="Haridas S."/>
            <person name="Albert R."/>
            <person name="Binder M."/>
            <person name="Bloem J."/>
            <person name="Labutti K."/>
            <person name="Salamov A."/>
            <person name="Andreopoulos B."/>
            <person name="Baker S."/>
            <person name="Barry K."/>
            <person name="Bills G."/>
            <person name="Bluhm B."/>
            <person name="Cannon C."/>
            <person name="Castanera R."/>
            <person name="Culley D."/>
            <person name="Daum C."/>
            <person name="Ezra D."/>
            <person name="Gonzalez J."/>
            <person name="Henrissat B."/>
            <person name="Kuo A."/>
            <person name="Liang C."/>
            <person name="Lipzen A."/>
            <person name="Lutzoni F."/>
            <person name="Magnuson J."/>
            <person name="Mondo S."/>
            <person name="Nolan M."/>
            <person name="Ohm R."/>
            <person name="Pangilinan J."/>
            <person name="Park H.-J."/>
            <person name="Ramirez L."/>
            <person name="Alfaro M."/>
            <person name="Sun H."/>
            <person name="Tritt A."/>
            <person name="Yoshinaga Y."/>
            <person name="Zwiers L.-H."/>
            <person name="Turgeon B."/>
            <person name="Goodwin S."/>
            <person name="Spatafora J."/>
            <person name="Crous P."/>
            <person name="Grigoriev I."/>
        </authorList>
    </citation>
    <scope>NUCLEOTIDE SEQUENCE</scope>
    <source>
        <strain evidence="9">CBS 262.69</strain>
    </source>
</reference>
<keyword evidence="6 8" id="KW-0539">Nucleus</keyword>
<dbReference type="GO" id="GO:0003712">
    <property type="term" value="F:transcription coregulator activity"/>
    <property type="evidence" value="ECO:0007669"/>
    <property type="project" value="InterPro"/>
</dbReference>
<comment type="similarity">
    <text evidence="2 8">Belongs to the Mediator complex subunit 17 family.</text>
</comment>
<name>A0A6G1HRI0_9PEZI</name>
<dbReference type="AlphaFoldDB" id="A0A6G1HRI0"/>
<accession>A0A6G1HRI0</accession>
<evidence type="ECO:0000256" key="8">
    <source>
        <dbReference type="RuleBase" id="RU364140"/>
    </source>
</evidence>
<dbReference type="PANTHER" id="PTHR13114:SF7">
    <property type="entry name" value="MEDIATOR OF RNA POLYMERASE II TRANSCRIPTION SUBUNIT 17"/>
    <property type="match status" value="1"/>
</dbReference>
<dbReference type="Gene3D" id="6.10.250.2630">
    <property type="match status" value="1"/>
</dbReference>
<evidence type="ECO:0000256" key="3">
    <source>
        <dbReference type="ARBA" id="ARBA00019610"/>
    </source>
</evidence>
<dbReference type="GO" id="GO:0016592">
    <property type="term" value="C:mediator complex"/>
    <property type="evidence" value="ECO:0007669"/>
    <property type="project" value="InterPro"/>
</dbReference>
<dbReference type="PANTHER" id="PTHR13114">
    <property type="entry name" value="MEDIATOR OF RNA POLYMERASE II TRANSCRIPTION SUBUNIT 17"/>
    <property type="match status" value="1"/>
</dbReference>
<evidence type="ECO:0000256" key="1">
    <source>
        <dbReference type="ARBA" id="ARBA00004123"/>
    </source>
</evidence>
<dbReference type="GO" id="GO:0070847">
    <property type="term" value="C:core mediator complex"/>
    <property type="evidence" value="ECO:0007669"/>
    <property type="project" value="TreeGrafter"/>
</dbReference>
<keyword evidence="5 8" id="KW-0804">Transcription</keyword>
<evidence type="ECO:0000313" key="10">
    <source>
        <dbReference type="Proteomes" id="UP000799640"/>
    </source>
</evidence>
<dbReference type="Gene3D" id="6.10.250.2620">
    <property type="match status" value="1"/>
</dbReference>
<dbReference type="OrthoDB" id="5319830at2759"/>
<dbReference type="Pfam" id="PF10156">
    <property type="entry name" value="Med17"/>
    <property type="match status" value="1"/>
</dbReference>
<dbReference type="GO" id="GO:0006357">
    <property type="term" value="P:regulation of transcription by RNA polymerase II"/>
    <property type="evidence" value="ECO:0007669"/>
    <property type="project" value="InterPro"/>
</dbReference>
<evidence type="ECO:0000256" key="7">
    <source>
        <dbReference type="ARBA" id="ARBA00032014"/>
    </source>
</evidence>
<evidence type="ECO:0000256" key="4">
    <source>
        <dbReference type="ARBA" id="ARBA00023015"/>
    </source>
</evidence>
<comment type="function">
    <text evidence="8">Component of the Mediator complex, a coactivator involved in the regulated transcription of nearly all RNA polymerase II-dependent genes. Mediator functions as a bridge to convey information from gene-specific regulatory proteins to the basal RNA polymerase II transcription machinery. Mediator is recruited to promoters by direct interactions with regulatory proteins and serves as a scaffold for the assembly of a functional preinitiation complex with RNA polymerase II and the general transcription factors.</text>
</comment>
<dbReference type="EMBL" id="ML996700">
    <property type="protein sequence ID" value="KAF2398345.1"/>
    <property type="molecule type" value="Genomic_DNA"/>
</dbReference>
<evidence type="ECO:0000313" key="9">
    <source>
        <dbReference type="EMBL" id="KAF2398345.1"/>
    </source>
</evidence>